<comment type="caution">
    <text evidence="2">The sequence shown here is derived from an EMBL/GenBank/DDBJ whole genome shotgun (WGS) entry which is preliminary data.</text>
</comment>
<dbReference type="EC" id="4.2.1.8" evidence="2"/>
<dbReference type="InterPro" id="IPR029065">
    <property type="entry name" value="Enolase_C-like"/>
</dbReference>
<dbReference type="GO" id="GO:0009063">
    <property type="term" value="P:amino acid catabolic process"/>
    <property type="evidence" value="ECO:0007669"/>
    <property type="project" value="InterPro"/>
</dbReference>
<dbReference type="SMART" id="SM00922">
    <property type="entry name" value="MR_MLE"/>
    <property type="match status" value="1"/>
</dbReference>
<proteinExistence type="predicted"/>
<dbReference type="AlphaFoldDB" id="A0A2H5X9Y9"/>
<dbReference type="InterPro" id="IPR013342">
    <property type="entry name" value="Mandelate_racemase_C"/>
</dbReference>
<evidence type="ECO:0000259" key="1">
    <source>
        <dbReference type="SMART" id="SM00922"/>
    </source>
</evidence>
<reference evidence="3" key="1">
    <citation type="submission" date="2017-09" db="EMBL/GenBank/DDBJ databases">
        <title>Metaegenomics of thermophilic ammonia-oxidizing enrichment culture.</title>
        <authorList>
            <person name="Kato S."/>
            <person name="Suzuki K."/>
        </authorList>
    </citation>
    <scope>NUCLEOTIDE SEQUENCE [LARGE SCALE GENOMIC DNA]</scope>
</reference>
<evidence type="ECO:0000313" key="2">
    <source>
        <dbReference type="EMBL" id="GBC98002.1"/>
    </source>
</evidence>
<dbReference type="GO" id="GO:0000287">
    <property type="term" value="F:magnesium ion binding"/>
    <property type="evidence" value="ECO:0007669"/>
    <property type="project" value="UniProtKB-ARBA"/>
</dbReference>
<dbReference type="PROSITE" id="PS00908">
    <property type="entry name" value="MR_MLE_1"/>
    <property type="match status" value="1"/>
</dbReference>
<keyword evidence="2" id="KW-0456">Lyase</keyword>
<dbReference type="InterPro" id="IPR034593">
    <property type="entry name" value="DgoD-like"/>
</dbReference>
<dbReference type="PANTHER" id="PTHR48080:SF6">
    <property type="entry name" value="STARVATION-SENSING PROTEIN RSPA"/>
    <property type="match status" value="1"/>
</dbReference>
<dbReference type="PANTHER" id="PTHR48080">
    <property type="entry name" value="D-GALACTONATE DEHYDRATASE-RELATED"/>
    <property type="match status" value="1"/>
</dbReference>
<feature type="domain" description="Mandelate racemase/muconate lactonizing enzyme C-terminal" evidence="1">
    <location>
        <begin position="143"/>
        <end position="266"/>
    </location>
</feature>
<dbReference type="NCBIfam" id="NF011654">
    <property type="entry name" value="PRK15072.1"/>
    <property type="match status" value="1"/>
</dbReference>
<organism evidence="2 3">
    <name type="scientific">Candidatus Fervidibacter japonicus</name>
    <dbReference type="NCBI Taxonomy" id="2035412"/>
    <lineage>
        <taxon>Bacteria</taxon>
        <taxon>Candidatus Fervidibacterota</taxon>
        <taxon>Candidatus Fervidibacter</taxon>
    </lineage>
</organism>
<dbReference type="GO" id="GO:0008927">
    <property type="term" value="F:mannonate dehydratase activity"/>
    <property type="evidence" value="ECO:0007669"/>
    <property type="project" value="UniProtKB-EC"/>
</dbReference>
<dbReference type="InterPro" id="IPR013341">
    <property type="entry name" value="Mandelate_racemase_N_dom"/>
</dbReference>
<dbReference type="InterPro" id="IPR036849">
    <property type="entry name" value="Enolase-like_C_sf"/>
</dbReference>
<accession>A0A2H5X9Y9</accession>
<dbReference type="Pfam" id="PF13378">
    <property type="entry name" value="MR_MLE_C"/>
    <property type="match status" value="1"/>
</dbReference>
<name>A0A2H5X9Y9_9BACT</name>
<dbReference type="Gene3D" id="3.20.20.120">
    <property type="entry name" value="Enolase-like C-terminal domain"/>
    <property type="match status" value="1"/>
</dbReference>
<dbReference type="InterPro" id="IPR029017">
    <property type="entry name" value="Enolase-like_N"/>
</dbReference>
<dbReference type="EMBL" id="BEHT01000005">
    <property type="protein sequence ID" value="GBC98002.1"/>
    <property type="molecule type" value="Genomic_DNA"/>
</dbReference>
<dbReference type="PROSITE" id="PS00909">
    <property type="entry name" value="MR_MLE_2"/>
    <property type="match status" value="1"/>
</dbReference>
<dbReference type="InterPro" id="IPR018110">
    <property type="entry name" value="Mandel_Rmase/mucon_lact_enz_CS"/>
</dbReference>
<dbReference type="SUPFAM" id="SSF54826">
    <property type="entry name" value="Enolase N-terminal domain-like"/>
    <property type="match status" value="1"/>
</dbReference>
<dbReference type="SFLD" id="SFLDS00001">
    <property type="entry name" value="Enolase"/>
    <property type="match status" value="1"/>
</dbReference>
<sequence length="413" mass="46282">MKITEVRVFVVNPTATEKFEGIGHLYRRGGMNYVVVKVLTDEGVYGVGEGTLHASELAVVAALNHLKELLVGKDPRNIEDIWHFLHRATYWRGGPIFKTAIAAIDMALWDIKGKLANMPVYQLLGGACRKGVLVYRHADGRDPKEVADNVRKWLEQGYKVVRAQMGGYGGSGKLGFEPPEREGLPGTTYYEPTRYLIEVPQLFEYLRGELGMEVELLHDVHEQLSPIEAAQLAKRLEPYRLFFLEDPVSPEHKEALAFIRSQTTTPLAIGEIFCDREQVLPLFINRWIDYIRIAPLHVGGITEARKIMALAEPFGVKSAFHGAADLGPISQAAAVHVQMSIPNFGVQEWTDFRNIAVLCDMFPTPCEVRDGYAYPNETPGLGVDFNEALAERFPYVPTYMPQIRRADGTVHGY</sequence>
<dbReference type="Proteomes" id="UP000236173">
    <property type="component" value="Unassembled WGS sequence"/>
</dbReference>
<gene>
    <name evidence="2" type="ORF">HRbin17_00497</name>
</gene>
<evidence type="ECO:0000313" key="3">
    <source>
        <dbReference type="Proteomes" id="UP000236173"/>
    </source>
</evidence>
<protein>
    <submittedName>
        <fullName evidence="2">D-mannonate dehydratase</fullName>
        <ecNumber evidence="2">4.2.1.8</ecNumber>
    </submittedName>
</protein>
<dbReference type="Pfam" id="PF02746">
    <property type="entry name" value="MR_MLE_N"/>
    <property type="match status" value="1"/>
</dbReference>
<dbReference type="Gene3D" id="3.30.390.10">
    <property type="entry name" value="Enolase-like, N-terminal domain"/>
    <property type="match status" value="1"/>
</dbReference>
<dbReference type="SUPFAM" id="SSF51604">
    <property type="entry name" value="Enolase C-terminal domain-like"/>
    <property type="match status" value="1"/>
</dbReference>